<feature type="region of interest" description="Disordered" evidence="1">
    <location>
        <begin position="1"/>
        <end position="30"/>
    </location>
</feature>
<comment type="caution">
    <text evidence="2">The sequence shown here is derived from an EMBL/GenBank/DDBJ whole genome shotgun (WGS) entry which is preliminary data.</text>
</comment>
<reference evidence="2" key="1">
    <citation type="submission" date="2023-07" db="EMBL/GenBank/DDBJ databases">
        <authorList>
            <consortium name="AG Swart"/>
            <person name="Singh M."/>
            <person name="Singh A."/>
            <person name="Seah K."/>
            <person name="Emmerich C."/>
        </authorList>
    </citation>
    <scope>NUCLEOTIDE SEQUENCE</scope>
    <source>
        <strain evidence="2">DP1</strain>
    </source>
</reference>
<name>A0AAD1XYP9_EUPCR</name>
<organism evidence="2 3">
    <name type="scientific">Euplotes crassus</name>
    <dbReference type="NCBI Taxonomy" id="5936"/>
    <lineage>
        <taxon>Eukaryota</taxon>
        <taxon>Sar</taxon>
        <taxon>Alveolata</taxon>
        <taxon>Ciliophora</taxon>
        <taxon>Intramacronucleata</taxon>
        <taxon>Spirotrichea</taxon>
        <taxon>Hypotrichia</taxon>
        <taxon>Euplotida</taxon>
        <taxon>Euplotidae</taxon>
        <taxon>Moneuplotes</taxon>
    </lineage>
</organism>
<dbReference type="AlphaFoldDB" id="A0AAD1XYP9"/>
<dbReference type="EMBL" id="CAMPGE010024012">
    <property type="protein sequence ID" value="CAI2381881.1"/>
    <property type="molecule type" value="Genomic_DNA"/>
</dbReference>
<keyword evidence="3" id="KW-1185">Reference proteome</keyword>
<evidence type="ECO:0000256" key="1">
    <source>
        <dbReference type="SAM" id="MobiDB-lite"/>
    </source>
</evidence>
<evidence type="ECO:0000313" key="3">
    <source>
        <dbReference type="Proteomes" id="UP001295684"/>
    </source>
</evidence>
<proteinExistence type="predicted"/>
<accession>A0AAD1XYP9</accession>
<feature type="region of interest" description="Disordered" evidence="1">
    <location>
        <begin position="94"/>
        <end position="115"/>
    </location>
</feature>
<sequence length="340" mass="37922">MDNHPANPESNTGLNLKKDVSKSQDDKHQHVEASVGHLNSELVHLDQNLMMKTSRSVDSKNEMNRIDKKSLTEKNMESKEIVPLSQGIQSTCLSNQSNLSDNEGEETSQTAMKKAGSTSINSDTFSYDLSPWKKDFKSIEIKPIRNLLPEFEISSLSSQYRSNGATLSKNCSPCVCGTTASSQSNSSVKPSNLKGLLREFKKYFIKDFRSFEKERTCPKPVNNLPFCKALQNYLKVKMKGVLAAGSSHASQGRCSMHYSLGLLINPKFVLSCTHSDNSCTAGQNECKILIQDLLLKCTINRIGEYFKCENTKALFLHFCENNVQCLSKYGAEDSLVRSLF</sequence>
<evidence type="ECO:0000313" key="2">
    <source>
        <dbReference type="EMBL" id="CAI2381881.1"/>
    </source>
</evidence>
<dbReference type="Proteomes" id="UP001295684">
    <property type="component" value="Unassembled WGS sequence"/>
</dbReference>
<feature type="compositionally biased region" description="Basic and acidic residues" evidence="1">
    <location>
        <begin position="16"/>
        <end position="30"/>
    </location>
</feature>
<gene>
    <name evidence="2" type="ORF">ECRASSUSDP1_LOCUS23347</name>
</gene>
<protein>
    <submittedName>
        <fullName evidence="2">Uncharacterized protein</fullName>
    </submittedName>
</protein>